<dbReference type="InterPro" id="IPR013325">
    <property type="entry name" value="RNA_pol_sigma_r2"/>
</dbReference>
<reference evidence="6" key="1">
    <citation type="submission" date="2020-04" db="EMBL/GenBank/DDBJ databases">
        <authorList>
            <person name="Zhang T."/>
        </authorList>
    </citation>
    <scope>NUCLEOTIDE SEQUENCE</scope>
    <source>
        <strain evidence="6">HKST-UBA12</strain>
    </source>
</reference>
<dbReference type="SUPFAM" id="SSF88946">
    <property type="entry name" value="Sigma2 domain of RNA polymerase sigma factors"/>
    <property type="match status" value="1"/>
</dbReference>
<comment type="caution">
    <text evidence="6">The sequence shown here is derived from an EMBL/GenBank/DDBJ whole genome shotgun (WGS) entry which is preliminary data.</text>
</comment>
<evidence type="ECO:0000259" key="5">
    <source>
        <dbReference type="Pfam" id="PF04542"/>
    </source>
</evidence>
<dbReference type="GO" id="GO:0003677">
    <property type="term" value="F:DNA binding"/>
    <property type="evidence" value="ECO:0007669"/>
    <property type="project" value="UniProtKB-KW"/>
</dbReference>
<evidence type="ECO:0000313" key="6">
    <source>
        <dbReference type="EMBL" id="MCA9379038.1"/>
    </source>
</evidence>
<dbReference type="GO" id="GO:0016987">
    <property type="term" value="F:sigma factor activity"/>
    <property type="evidence" value="ECO:0007669"/>
    <property type="project" value="UniProtKB-KW"/>
</dbReference>
<keyword evidence="4" id="KW-0804">Transcription</keyword>
<organism evidence="6 7">
    <name type="scientific">Candidatus Dojkabacteria bacterium</name>
    <dbReference type="NCBI Taxonomy" id="2099670"/>
    <lineage>
        <taxon>Bacteria</taxon>
        <taxon>Candidatus Dojkabacteria</taxon>
    </lineage>
</organism>
<dbReference type="InterPro" id="IPR014284">
    <property type="entry name" value="RNA_pol_sigma-70_dom"/>
</dbReference>
<keyword evidence="3" id="KW-0238">DNA-binding</keyword>
<evidence type="ECO:0000256" key="3">
    <source>
        <dbReference type="ARBA" id="ARBA00023125"/>
    </source>
</evidence>
<evidence type="ECO:0000256" key="1">
    <source>
        <dbReference type="ARBA" id="ARBA00023015"/>
    </source>
</evidence>
<proteinExistence type="predicted"/>
<feature type="domain" description="RNA polymerase sigma-70 region 2" evidence="5">
    <location>
        <begin position="13"/>
        <end position="79"/>
    </location>
</feature>
<dbReference type="Pfam" id="PF04542">
    <property type="entry name" value="Sigma70_r2"/>
    <property type="match status" value="1"/>
</dbReference>
<evidence type="ECO:0000313" key="7">
    <source>
        <dbReference type="Proteomes" id="UP000760819"/>
    </source>
</evidence>
<dbReference type="EMBL" id="JAGQLI010000065">
    <property type="protein sequence ID" value="MCA9379038.1"/>
    <property type="molecule type" value="Genomic_DNA"/>
</dbReference>
<evidence type="ECO:0000256" key="4">
    <source>
        <dbReference type="ARBA" id="ARBA00023163"/>
    </source>
</evidence>
<keyword evidence="2" id="KW-0731">Sigma factor</keyword>
<dbReference type="PANTHER" id="PTHR43133:SF8">
    <property type="entry name" value="RNA POLYMERASE SIGMA FACTOR HI_1459-RELATED"/>
    <property type="match status" value="1"/>
</dbReference>
<evidence type="ECO:0000256" key="2">
    <source>
        <dbReference type="ARBA" id="ARBA00023082"/>
    </source>
</evidence>
<name>A0A955KZF2_9BACT</name>
<dbReference type="AlphaFoldDB" id="A0A955KZF2"/>
<feature type="non-terminal residue" evidence="6">
    <location>
        <position position="100"/>
    </location>
</feature>
<sequence length="100" mass="12086">MNDQQEFLEICTRERDNVYRYIFLRTGYHRETSEDLTQDIFLKLWQSWSSYDESKATMRTWIFRIAHNTLIDFYRKQGRVESVELDTALVAIEIDELNPA</sequence>
<dbReference type="Gene3D" id="1.10.1740.10">
    <property type="match status" value="1"/>
</dbReference>
<dbReference type="GO" id="GO:0006352">
    <property type="term" value="P:DNA-templated transcription initiation"/>
    <property type="evidence" value="ECO:0007669"/>
    <property type="project" value="InterPro"/>
</dbReference>
<dbReference type="InterPro" id="IPR007627">
    <property type="entry name" value="RNA_pol_sigma70_r2"/>
</dbReference>
<dbReference type="NCBIfam" id="TIGR02937">
    <property type="entry name" value="sigma70-ECF"/>
    <property type="match status" value="1"/>
</dbReference>
<dbReference type="PANTHER" id="PTHR43133">
    <property type="entry name" value="RNA POLYMERASE ECF-TYPE SIGMA FACTO"/>
    <property type="match status" value="1"/>
</dbReference>
<accession>A0A955KZF2</accession>
<gene>
    <name evidence="6" type="ORF">KC640_01285</name>
</gene>
<keyword evidence="1" id="KW-0805">Transcription regulation</keyword>
<reference evidence="6" key="2">
    <citation type="journal article" date="2021" name="Microbiome">
        <title>Successional dynamics and alternative stable states in a saline activated sludge microbial community over 9 years.</title>
        <authorList>
            <person name="Wang Y."/>
            <person name="Ye J."/>
            <person name="Ju F."/>
            <person name="Liu L."/>
            <person name="Boyd J.A."/>
            <person name="Deng Y."/>
            <person name="Parks D.H."/>
            <person name="Jiang X."/>
            <person name="Yin X."/>
            <person name="Woodcroft B.J."/>
            <person name="Tyson G.W."/>
            <person name="Hugenholtz P."/>
            <person name="Polz M.F."/>
            <person name="Zhang T."/>
        </authorList>
    </citation>
    <scope>NUCLEOTIDE SEQUENCE</scope>
    <source>
        <strain evidence="6">HKST-UBA12</strain>
    </source>
</reference>
<dbReference type="InterPro" id="IPR039425">
    <property type="entry name" value="RNA_pol_sigma-70-like"/>
</dbReference>
<dbReference type="Proteomes" id="UP000760819">
    <property type="component" value="Unassembled WGS sequence"/>
</dbReference>
<protein>
    <submittedName>
        <fullName evidence="6">RNA polymerase sigma factor</fullName>
    </submittedName>
</protein>